<protein>
    <recommendedName>
        <fullName evidence="7">DNA 3'-5' helicase</fullName>
        <ecNumber evidence="7">5.6.2.4</ecNumber>
    </recommendedName>
    <alternativeName>
        <fullName evidence="8">DNA 3'-5' helicase II</fullName>
    </alternativeName>
</protein>
<dbReference type="Pfam" id="PF13361">
    <property type="entry name" value="UvrD_C"/>
    <property type="match status" value="1"/>
</dbReference>
<dbReference type="RefSeq" id="WP_192623317.1">
    <property type="nucleotide sequence ID" value="NZ_JADBGG010000009.1"/>
</dbReference>
<dbReference type="InterPro" id="IPR014016">
    <property type="entry name" value="UvrD-like_ATP-bd"/>
</dbReference>
<dbReference type="Proteomes" id="UP000639010">
    <property type="component" value="Unassembled WGS sequence"/>
</dbReference>
<feature type="domain" description="UvrD-like helicase ATP-binding" evidence="12">
    <location>
        <begin position="103"/>
        <end position="386"/>
    </location>
</feature>
<evidence type="ECO:0000256" key="11">
    <source>
        <dbReference type="SAM" id="MobiDB-lite"/>
    </source>
</evidence>
<evidence type="ECO:0000256" key="5">
    <source>
        <dbReference type="ARBA" id="ARBA00023235"/>
    </source>
</evidence>
<keyword evidence="14" id="KW-1185">Reference proteome</keyword>
<dbReference type="PANTHER" id="PTHR11070:SF2">
    <property type="entry name" value="ATP-DEPENDENT DNA HELICASE SRS2"/>
    <property type="match status" value="1"/>
</dbReference>
<evidence type="ECO:0000256" key="2">
    <source>
        <dbReference type="ARBA" id="ARBA00022801"/>
    </source>
</evidence>
<dbReference type="Gene3D" id="3.40.50.300">
    <property type="entry name" value="P-loop containing nucleotide triphosphate hydrolases"/>
    <property type="match status" value="2"/>
</dbReference>
<dbReference type="PANTHER" id="PTHR11070">
    <property type="entry name" value="UVRD / RECB / PCRA DNA HELICASE FAMILY MEMBER"/>
    <property type="match status" value="1"/>
</dbReference>
<dbReference type="EMBL" id="JADBGG010000009">
    <property type="protein sequence ID" value="MBE1424854.1"/>
    <property type="molecule type" value="Genomic_DNA"/>
</dbReference>
<dbReference type="Pfam" id="PF00580">
    <property type="entry name" value="UvrD-helicase"/>
    <property type="match status" value="1"/>
</dbReference>
<evidence type="ECO:0000256" key="8">
    <source>
        <dbReference type="ARBA" id="ARBA00034923"/>
    </source>
</evidence>
<evidence type="ECO:0000259" key="12">
    <source>
        <dbReference type="PROSITE" id="PS51198"/>
    </source>
</evidence>
<evidence type="ECO:0000313" key="13">
    <source>
        <dbReference type="EMBL" id="MBE1424854.1"/>
    </source>
</evidence>
<keyword evidence="2 10" id="KW-0378">Hydrolase</keyword>
<evidence type="ECO:0000256" key="4">
    <source>
        <dbReference type="ARBA" id="ARBA00022840"/>
    </source>
</evidence>
<dbReference type="Gene3D" id="1.10.10.10">
    <property type="entry name" value="Winged helix-like DNA-binding domain superfamily/Winged helix DNA-binding domain"/>
    <property type="match status" value="1"/>
</dbReference>
<dbReference type="EC" id="5.6.2.4" evidence="7"/>
<dbReference type="InterPro" id="IPR014017">
    <property type="entry name" value="DNA_helicase_UvrD-like_C"/>
</dbReference>
<evidence type="ECO:0000256" key="7">
    <source>
        <dbReference type="ARBA" id="ARBA00034808"/>
    </source>
</evidence>
<feature type="region of interest" description="Disordered" evidence="11">
    <location>
        <begin position="1"/>
        <end position="20"/>
    </location>
</feature>
<dbReference type="PROSITE" id="PS51198">
    <property type="entry name" value="UVRD_HELICASE_ATP_BIND"/>
    <property type="match status" value="1"/>
</dbReference>
<dbReference type="InterPro" id="IPR000212">
    <property type="entry name" value="DNA_helicase_UvrD/REP"/>
</dbReference>
<organism evidence="13 14">
    <name type="scientific">Desulfomicrobium macestii</name>
    <dbReference type="NCBI Taxonomy" id="90731"/>
    <lineage>
        <taxon>Bacteria</taxon>
        <taxon>Pseudomonadati</taxon>
        <taxon>Thermodesulfobacteriota</taxon>
        <taxon>Desulfovibrionia</taxon>
        <taxon>Desulfovibrionales</taxon>
        <taxon>Desulfomicrobiaceae</taxon>
        <taxon>Desulfomicrobium</taxon>
    </lineage>
</organism>
<dbReference type="SUPFAM" id="SSF52540">
    <property type="entry name" value="P-loop containing nucleoside triphosphate hydrolases"/>
    <property type="match status" value="1"/>
</dbReference>
<feature type="binding site" evidence="10">
    <location>
        <begin position="124"/>
        <end position="131"/>
    </location>
    <ligand>
        <name>ATP</name>
        <dbReference type="ChEBI" id="CHEBI:30616"/>
    </ligand>
</feature>
<keyword evidence="1 10" id="KW-0547">Nucleotide-binding</keyword>
<keyword evidence="3 10" id="KW-0347">Helicase</keyword>
<dbReference type="GO" id="GO:0004386">
    <property type="term" value="F:helicase activity"/>
    <property type="evidence" value="ECO:0007669"/>
    <property type="project" value="UniProtKB-KW"/>
</dbReference>
<name>A0ABR9H2C0_9BACT</name>
<reference evidence="13 14" key="1">
    <citation type="submission" date="2020-10" db="EMBL/GenBank/DDBJ databases">
        <title>Genomic Encyclopedia of Type Strains, Phase IV (KMG-IV): sequencing the most valuable type-strain genomes for metagenomic binning, comparative biology and taxonomic classification.</title>
        <authorList>
            <person name="Goeker M."/>
        </authorList>
    </citation>
    <scope>NUCLEOTIDE SEQUENCE [LARGE SCALE GENOMIC DNA]</scope>
    <source>
        <strain evidence="13 14">DSM 4194</strain>
    </source>
</reference>
<accession>A0ABR9H2C0</accession>
<evidence type="ECO:0000256" key="1">
    <source>
        <dbReference type="ARBA" id="ARBA00022741"/>
    </source>
</evidence>
<comment type="caution">
    <text evidence="13">The sequence shown here is derived from an EMBL/GenBank/DDBJ whole genome shotgun (WGS) entry which is preliminary data.</text>
</comment>
<comment type="catalytic activity">
    <reaction evidence="9">
        <text>ATP + H2O = ADP + phosphate + H(+)</text>
        <dbReference type="Rhea" id="RHEA:13065"/>
        <dbReference type="ChEBI" id="CHEBI:15377"/>
        <dbReference type="ChEBI" id="CHEBI:15378"/>
        <dbReference type="ChEBI" id="CHEBI:30616"/>
        <dbReference type="ChEBI" id="CHEBI:43474"/>
        <dbReference type="ChEBI" id="CHEBI:456216"/>
        <dbReference type="EC" id="5.6.2.4"/>
    </reaction>
</comment>
<keyword evidence="4 10" id="KW-0067">ATP-binding</keyword>
<evidence type="ECO:0000313" key="14">
    <source>
        <dbReference type="Proteomes" id="UP000639010"/>
    </source>
</evidence>
<sequence>MSFLSIFKSKQTEKDTPSEEQTLREILRIHGPIKAQQIASMLVNDYGLEIEKSDINSILYRMKARGEAQKDLNHFWSLPGVGKTIKSRNDAGQQAPVSIPEITFTEEQNRIIEFDPTGNLLIRGQAGCGKTTVLAARAGRILSVMGKGSLLFLTYNTALCAYINRCFRNSEISKQVKVSTFHEWAKKTASDLGENFRGWADPKWRSENIQRILKEEAKNNTAHRLLKIDDERTLLNWWDDEISWIFGQGFLEMQEYLLAERIGRGTVFKLSEEDRKLVWSVFKQYNKALRDENVEDYDNAGMLILRALDKTGELPNTLRYDHILIDEVQDFHQSWLLALAPFSRISLTLAGDLAQKIYKRNFTWKSVGIDIHASRSRKLSGSHRTTKQIMEVAMYVIENSDVAKSDDYVPPILPDKEGPKVGLIKGDSPKESWERGHRYIVEKFGRLRTSTVAIAMPFSKQVFGAQNGLKKAGITPSTAKGSKLGQFTNGIVVTTYHQLKGLEFDHIVIMGLDDKNFPGRFLDQSLQNEIEEDEQILRRLLYVAMTRAKKSLTLVGNDPFCRFFENVPTELFEEIDFEK</sequence>
<keyword evidence="5" id="KW-0413">Isomerase</keyword>
<evidence type="ECO:0000256" key="9">
    <source>
        <dbReference type="ARBA" id="ARBA00048988"/>
    </source>
</evidence>
<feature type="compositionally biased region" description="Basic and acidic residues" evidence="11">
    <location>
        <begin position="10"/>
        <end position="20"/>
    </location>
</feature>
<comment type="catalytic activity">
    <reaction evidence="6">
        <text>Couples ATP hydrolysis with the unwinding of duplex DNA by translocating in the 3'-5' direction.</text>
        <dbReference type="EC" id="5.6.2.4"/>
    </reaction>
</comment>
<evidence type="ECO:0000256" key="6">
    <source>
        <dbReference type="ARBA" id="ARBA00034617"/>
    </source>
</evidence>
<gene>
    <name evidence="13" type="ORF">H4684_001493</name>
</gene>
<dbReference type="InterPro" id="IPR027417">
    <property type="entry name" value="P-loop_NTPase"/>
</dbReference>
<evidence type="ECO:0000256" key="10">
    <source>
        <dbReference type="PROSITE-ProRule" id="PRU00560"/>
    </source>
</evidence>
<dbReference type="InterPro" id="IPR036388">
    <property type="entry name" value="WH-like_DNA-bd_sf"/>
</dbReference>
<evidence type="ECO:0000256" key="3">
    <source>
        <dbReference type="ARBA" id="ARBA00022806"/>
    </source>
</evidence>
<proteinExistence type="predicted"/>